<sequence>MPADQPDAGAATSSHMMKTTKRGRPFLKDTLDLFATLIVSLELGPHKQFFRTFPNSFSTDEACLNLASLKFSQSNRGPDPREPSRIVTTTTTTTFSMTREMAKAMCQHFMDARLIENAADPSSNLFKDRGVYVLTPKGLHVLERFISKNGINSDHISNVFATQPICMKLLHLERRSSDDEIIVSQSVITTLFRRFVGHKPNYPPQSQGQLDAYQQYHERSKGIALMDVQDKAQLGKTAMTHKYCFAAVSALEWLCDFTSVVGREEAAEMAAQFVRFGLIQLVSDKRKNNDSAIIFTVRGSAPGGNSPVSQHGEFRCTAKAIYRVTDEGRRVARWDTPNRGPSSRDSPNASSANLASTERSSIEDSTETSAGPAADAPNAGEAKIQRRISIHEKLNGSYDADSKKSGKESNTDRLKKILEDPMLRSLFREFLRGNFCEENLSFWLDVEDFKRKFSITSSAVASTRPTTGKSTPGQAAMERHHESLIQTAFQIYNMYLAPASQCELNIDHGLRNELVAYLSEVMTGLTGKAFQGRVELEQASAFNATQLQTMIRLYGRIQTHVFRLMATDSVPKFIKTPKFMAVRNWVDDDDNDAPGGGHTSYAPTHPPGLEDAEEVGGTYVTVSQAASEKRHRQREGWTDKPL</sequence>
<dbReference type="PANTHER" id="PTHR10845:SF192">
    <property type="entry name" value="DOUBLE HIT, ISOFORM B"/>
    <property type="match status" value="1"/>
</dbReference>
<dbReference type="Gene3D" id="1.10.10.10">
    <property type="entry name" value="Winged helix-like DNA-binding domain superfamily/Winged helix DNA-binding domain"/>
    <property type="match status" value="2"/>
</dbReference>
<dbReference type="Pfam" id="PF00615">
    <property type="entry name" value="RGS"/>
    <property type="match status" value="1"/>
</dbReference>
<feature type="region of interest" description="Disordered" evidence="2">
    <location>
        <begin position="331"/>
        <end position="413"/>
    </location>
</feature>
<dbReference type="PANTHER" id="PTHR10845">
    <property type="entry name" value="REGULATOR OF G PROTEIN SIGNALING"/>
    <property type="match status" value="1"/>
</dbReference>
<evidence type="ECO:0000259" key="3">
    <source>
        <dbReference type="PROSITE" id="PS50132"/>
    </source>
</evidence>
<reference evidence="5 6" key="1">
    <citation type="journal article" date="2016" name="Mol. Biol. Evol.">
        <title>Comparative Genomics of Early-Diverging Mushroom-Forming Fungi Provides Insights into the Origins of Lignocellulose Decay Capabilities.</title>
        <authorList>
            <person name="Nagy L.G."/>
            <person name="Riley R."/>
            <person name="Tritt A."/>
            <person name="Adam C."/>
            <person name="Daum C."/>
            <person name="Floudas D."/>
            <person name="Sun H."/>
            <person name="Yadav J.S."/>
            <person name="Pangilinan J."/>
            <person name="Larsson K.H."/>
            <person name="Matsuura K."/>
            <person name="Barry K."/>
            <person name="Labutti K."/>
            <person name="Kuo R."/>
            <person name="Ohm R.A."/>
            <person name="Bhattacharya S.S."/>
            <person name="Shirouzu T."/>
            <person name="Yoshinaga Y."/>
            <person name="Martin F.M."/>
            <person name="Grigoriev I.V."/>
            <person name="Hibbett D.S."/>
        </authorList>
    </citation>
    <scope>NUCLEOTIDE SEQUENCE [LARGE SCALE GENOMIC DNA]</scope>
    <source>
        <strain evidence="5 6">HHB14362 ss-1</strain>
    </source>
</reference>
<evidence type="ECO:0000256" key="1">
    <source>
        <dbReference type="ARBA" id="ARBA00022700"/>
    </source>
</evidence>
<dbReference type="EMBL" id="KV425564">
    <property type="protein sequence ID" value="KZT26902.1"/>
    <property type="molecule type" value="Genomic_DNA"/>
</dbReference>
<keyword evidence="1" id="KW-0734">Signal transduction inhibitor</keyword>
<protein>
    <submittedName>
        <fullName evidence="5">Regulator of G protein signaling superfamily</fullName>
    </submittedName>
</protein>
<dbReference type="STRING" id="1314782.A0A165TMP6"/>
<dbReference type="SUPFAM" id="SSF46785">
    <property type="entry name" value="Winged helix' DNA-binding domain"/>
    <property type="match status" value="2"/>
</dbReference>
<evidence type="ECO:0000259" key="4">
    <source>
        <dbReference type="PROSITE" id="PS50186"/>
    </source>
</evidence>
<dbReference type="SUPFAM" id="SSF48097">
    <property type="entry name" value="Regulator of G-protein signaling, RGS"/>
    <property type="match status" value="1"/>
</dbReference>
<dbReference type="AlphaFoldDB" id="A0A165TMP6"/>
<dbReference type="InterPro" id="IPR036390">
    <property type="entry name" value="WH_DNA-bd_sf"/>
</dbReference>
<keyword evidence="6" id="KW-1185">Reference proteome</keyword>
<name>A0A165TMP6_9AGAM</name>
<dbReference type="PROSITE" id="PS50132">
    <property type="entry name" value="RGS"/>
    <property type="match status" value="1"/>
</dbReference>
<dbReference type="Gene3D" id="1.10.167.10">
    <property type="entry name" value="Regulator of G-protein Signalling 4, domain 2"/>
    <property type="match status" value="1"/>
</dbReference>
<feature type="domain" description="RGS" evidence="3">
    <location>
        <begin position="413"/>
        <end position="579"/>
    </location>
</feature>
<dbReference type="OrthoDB" id="196547at2759"/>
<gene>
    <name evidence="5" type="ORF">NEOLEDRAFT_1061780</name>
</gene>
<dbReference type="CDD" id="cd04450">
    <property type="entry name" value="DEP_RGS7-like"/>
    <property type="match status" value="1"/>
</dbReference>
<dbReference type="GO" id="GO:0009968">
    <property type="term" value="P:negative regulation of signal transduction"/>
    <property type="evidence" value="ECO:0007669"/>
    <property type="project" value="UniProtKB-KW"/>
</dbReference>
<feature type="domain" description="DEP" evidence="4">
    <location>
        <begin position="240"/>
        <end position="326"/>
    </location>
</feature>
<feature type="compositionally biased region" description="Basic and acidic residues" evidence="2">
    <location>
        <begin position="389"/>
        <end position="413"/>
    </location>
</feature>
<dbReference type="SMART" id="SM00049">
    <property type="entry name" value="DEP"/>
    <property type="match status" value="2"/>
</dbReference>
<dbReference type="InterPro" id="IPR058855">
    <property type="entry name" value="RGS1/SST2-like_Fungal-DR"/>
</dbReference>
<evidence type="ECO:0000313" key="6">
    <source>
        <dbReference type="Proteomes" id="UP000076761"/>
    </source>
</evidence>
<organism evidence="5 6">
    <name type="scientific">Neolentinus lepideus HHB14362 ss-1</name>
    <dbReference type="NCBI Taxonomy" id="1314782"/>
    <lineage>
        <taxon>Eukaryota</taxon>
        <taxon>Fungi</taxon>
        <taxon>Dikarya</taxon>
        <taxon>Basidiomycota</taxon>
        <taxon>Agaricomycotina</taxon>
        <taxon>Agaricomycetes</taxon>
        <taxon>Gloeophyllales</taxon>
        <taxon>Gloeophyllaceae</taxon>
        <taxon>Neolentinus</taxon>
    </lineage>
</organism>
<accession>A0A165TMP6</accession>
<dbReference type="FunCoup" id="A0A165TMP6">
    <property type="interactions" value="8"/>
</dbReference>
<dbReference type="GO" id="GO:0035556">
    <property type="term" value="P:intracellular signal transduction"/>
    <property type="evidence" value="ECO:0007669"/>
    <property type="project" value="InterPro"/>
</dbReference>
<dbReference type="PROSITE" id="PS50186">
    <property type="entry name" value="DEP"/>
    <property type="match status" value="1"/>
</dbReference>
<dbReference type="InterPro" id="IPR044926">
    <property type="entry name" value="RGS_subdomain_2"/>
</dbReference>
<dbReference type="CDD" id="cd08708">
    <property type="entry name" value="RGS_FLBA"/>
    <property type="match status" value="1"/>
</dbReference>
<dbReference type="InterPro" id="IPR036305">
    <property type="entry name" value="RGS_sf"/>
</dbReference>
<dbReference type="InParanoid" id="A0A165TMP6"/>
<evidence type="ECO:0000256" key="2">
    <source>
        <dbReference type="SAM" id="MobiDB-lite"/>
    </source>
</evidence>
<proteinExistence type="predicted"/>
<evidence type="ECO:0000313" key="5">
    <source>
        <dbReference type="EMBL" id="KZT26902.1"/>
    </source>
</evidence>
<feature type="region of interest" description="Disordered" evidence="2">
    <location>
        <begin position="590"/>
        <end position="616"/>
    </location>
</feature>
<dbReference type="Pfam" id="PF25889">
    <property type="entry name" value="WHD_Fungal_DR"/>
    <property type="match status" value="1"/>
</dbReference>
<dbReference type="Proteomes" id="UP000076761">
    <property type="component" value="Unassembled WGS sequence"/>
</dbReference>
<dbReference type="InterPro" id="IPR036388">
    <property type="entry name" value="WH-like_DNA-bd_sf"/>
</dbReference>
<feature type="compositionally biased region" description="Polar residues" evidence="2">
    <location>
        <begin position="339"/>
        <end position="359"/>
    </location>
</feature>
<dbReference type="SMART" id="SM00315">
    <property type="entry name" value="RGS"/>
    <property type="match status" value="1"/>
</dbReference>
<dbReference type="InterPro" id="IPR016137">
    <property type="entry name" value="RGS"/>
</dbReference>
<dbReference type="InterPro" id="IPR000591">
    <property type="entry name" value="DEP_dom"/>
</dbReference>
<feature type="region of interest" description="Disordered" evidence="2">
    <location>
        <begin position="623"/>
        <end position="642"/>
    </location>
</feature>